<evidence type="ECO:0000313" key="2">
    <source>
        <dbReference type="EMBL" id="KTB30052.1"/>
    </source>
</evidence>
<evidence type="ECO:0000313" key="3">
    <source>
        <dbReference type="Proteomes" id="UP000054988"/>
    </source>
</evidence>
<dbReference type="EMBL" id="LATX01002399">
    <property type="protein sequence ID" value="KTB30052.1"/>
    <property type="molecule type" value="Genomic_DNA"/>
</dbReference>
<feature type="compositionally biased region" description="Polar residues" evidence="1">
    <location>
        <begin position="11"/>
        <end position="21"/>
    </location>
</feature>
<feature type="compositionally biased region" description="Polar residues" evidence="1">
    <location>
        <begin position="724"/>
        <end position="736"/>
    </location>
</feature>
<feature type="region of interest" description="Disordered" evidence="1">
    <location>
        <begin position="534"/>
        <end position="583"/>
    </location>
</feature>
<gene>
    <name evidence="2" type="ORF">WG66_17344</name>
</gene>
<protein>
    <submittedName>
        <fullName evidence="2">Uncharacterized protein</fullName>
    </submittedName>
</protein>
<dbReference type="Proteomes" id="UP000054988">
    <property type="component" value="Unassembled WGS sequence"/>
</dbReference>
<evidence type="ECO:0000256" key="1">
    <source>
        <dbReference type="SAM" id="MobiDB-lite"/>
    </source>
</evidence>
<feature type="region of interest" description="Disordered" evidence="1">
    <location>
        <begin position="1"/>
        <end position="33"/>
    </location>
</feature>
<organism evidence="2 3">
    <name type="scientific">Moniliophthora roreri</name>
    <name type="common">Frosty pod rot fungus</name>
    <name type="synonym">Monilia roreri</name>
    <dbReference type="NCBI Taxonomy" id="221103"/>
    <lineage>
        <taxon>Eukaryota</taxon>
        <taxon>Fungi</taxon>
        <taxon>Dikarya</taxon>
        <taxon>Basidiomycota</taxon>
        <taxon>Agaricomycotina</taxon>
        <taxon>Agaricomycetes</taxon>
        <taxon>Agaricomycetidae</taxon>
        <taxon>Agaricales</taxon>
        <taxon>Marasmiineae</taxon>
        <taxon>Marasmiaceae</taxon>
        <taxon>Moniliophthora</taxon>
    </lineage>
</organism>
<feature type="region of interest" description="Disordered" evidence="1">
    <location>
        <begin position="670"/>
        <end position="875"/>
    </location>
</feature>
<feature type="region of interest" description="Disordered" evidence="1">
    <location>
        <begin position="894"/>
        <end position="918"/>
    </location>
</feature>
<sequence length="932" mass="101069">MSYITTPPPQESSTHASNSGEVSKAEEPHPCMNQSVVDENATQDVAQETAQPDLSKTQISVDEVTDCIEVPSVEPTVETVLGEALCEMEVPSLGHVRSYYEDPESDGESTEDDDDGSSPSNLANRIRNLVTTLASRSRPAPDAPPSDIPERILRDSITGQPVPFPDAAFLTDTDLTAKLRSKLAMNGGCRCSKGKGLAKQSVWDVLDSYKAPPAHKWCADLPDVLARNTDRLDTLPTSIDGHIIVDDSSVMMYFPLVPDKSSQVELAQSNLVPITAPSTGKEKPKTKKLLKRYRMYDTFKKGDGEVERDRSLTWKFWSMKPKLTSPSAEVITAPSSPAKPEVKQRVWVPSNTKMSVQALWWGYRLFLPPPVLEILSHEEVEATKRVSMIATSLSWMFANLPVTLFPPPMQPALLMLQKLLPYLSYIGTFISWSWDTIKSFDEGHGVILSATWLLPVALIPGTWETYDYPVQSQESEEPEPEPKLDFAARLPTSVVSLVSRSRRSSIMKEEDSKGSRSRRSSIISEISRRLSLRSTSPSFAQSASDTKNLNPLMSTTSTSLAQSSRSLASELNPPSSTPPAEGKSFSLLNVQASNLPVSLSSTPITVTSNTESSPESEPSNLPLPPSSMSLASSSPTLASNVSSSQATSTTSSLFTDQPYTFQTSSSLLTSNASSQVSDSTVSSQRQSSSSGMSSTSLRPEPSSSHSIETRIKTDSEIFPLPSPYSASKISSDTQSPRPIAIDSAPTSEHIAGLPEQSAAPATPARPITGLPKSTSGSPVLSPTTAKRTADAIQMLEKRAVEPLTVAPAGREGDLNVGDVKTGSESVDAVQEVGEIEQETEKPFKKRKPEHERETTIPKSDSVLSDRTNCEQEEEKRDVVVACEENLPPNVMSKEEDKCGVAENTPARTEDKKEKRKSRGLVGGLWRLLTGSG</sequence>
<name>A0A0W0F1B6_MONRR</name>
<accession>A0A0W0F1B6</accession>
<reference evidence="2 3" key="1">
    <citation type="submission" date="2015-12" db="EMBL/GenBank/DDBJ databases">
        <title>Draft genome sequence of Moniliophthora roreri, the causal agent of frosty pod rot of cacao.</title>
        <authorList>
            <person name="Aime M.C."/>
            <person name="Diaz-Valderrama J.R."/>
            <person name="Kijpornyongpan T."/>
            <person name="Phillips-Mora W."/>
        </authorList>
    </citation>
    <scope>NUCLEOTIDE SEQUENCE [LARGE SCALE GENOMIC DNA]</scope>
    <source>
        <strain evidence="2 3">MCA 2952</strain>
    </source>
</reference>
<feature type="compositionally biased region" description="Basic and acidic residues" evidence="1">
    <location>
        <begin position="838"/>
        <end position="855"/>
    </location>
</feature>
<dbReference type="eggNOG" id="ENOG502SRR0">
    <property type="taxonomic scope" value="Eukaryota"/>
</dbReference>
<feature type="compositionally biased region" description="Polar residues" evidence="1">
    <location>
        <begin position="771"/>
        <end position="786"/>
    </location>
</feature>
<comment type="caution">
    <text evidence="2">The sequence shown here is derived from an EMBL/GenBank/DDBJ whole genome shotgun (WGS) entry which is preliminary data.</text>
</comment>
<feature type="compositionally biased region" description="Pro residues" evidence="1">
    <location>
        <begin position="1"/>
        <end position="10"/>
    </location>
</feature>
<dbReference type="AlphaFoldDB" id="A0A0W0F1B6"/>
<feature type="compositionally biased region" description="Low complexity" evidence="1">
    <location>
        <begin position="607"/>
        <end position="643"/>
    </location>
</feature>
<feature type="region of interest" description="Disordered" evidence="1">
    <location>
        <begin position="98"/>
        <end position="122"/>
    </location>
</feature>
<feature type="compositionally biased region" description="Low complexity" evidence="1">
    <location>
        <begin position="670"/>
        <end position="706"/>
    </location>
</feature>
<feature type="compositionally biased region" description="Polar residues" evidence="1">
    <location>
        <begin position="539"/>
        <end position="574"/>
    </location>
</feature>
<feature type="compositionally biased region" description="Polar residues" evidence="1">
    <location>
        <begin position="856"/>
        <end position="866"/>
    </location>
</feature>
<feature type="compositionally biased region" description="Acidic residues" evidence="1">
    <location>
        <begin position="101"/>
        <end position="116"/>
    </location>
</feature>
<proteinExistence type="predicted"/>
<feature type="region of interest" description="Disordered" evidence="1">
    <location>
        <begin position="600"/>
        <end position="643"/>
    </location>
</feature>